<dbReference type="GO" id="GO:0016491">
    <property type="term" value="F:oxidoreductase activity"/>
    <property type="evidence" value="ECO:0007669"/>
    <property type="project" value="UniProtKB-KW"/>
</dbReference>
<keyword evidence="2" id="KW-0285">Flavoprotein</keyword>
<organism evidence="6 7">
    <name type="scientific">Sutterella megalosphaeroides</name>
    <dbReference type="NCBI Taxonomy" id="2494234"/>
    <lineage>
        <taxon>Bacteria</taxon>
        <taxon>Pseudomonadati</taxon>
        <taxon>Pseudomonadota</taxon>
        <taxon>Betaproteobacteria</taxon>
        <taxon>Burkholderiales</taxon>
        <taxon>Sutterellaceae</taxon>
        <taxon>Sutterella</taxon>
    </lineage>
</organism>
<evidence type="ECO:0000256" key="3">
    <source>
        <dbReference type="ARBA" id="ARBA00022827"/>
    </source>
</evidence>
<evidence type="ECO:0000256" key="2">
    <source>
        <dbReference type="ARBA" id="ARBA00022630"/>
    </source>
</evidence>
<accession>A0A2Z6I944</accession>
<dbReference type="KEGG" id="sutt:SUTMEG_08720"/>
<evidence type="ECO:0000259" key="5">
    <source>
        <dbReference type="Pfam" id="PF00890"/>
    </source>
</evidence>
<evidence type="ECO:0000313" key="6">
    <source>
        <dbReference type="EMBL" id="BBF22981.1"/>
    </source>
</evidence>
<dbReference type="InterPro" id="IPR027477">
    <property type="entry name" value="Succ_DH/fumarate_Rdtase_cat_sf"/>
</dbReference>
<sequence length="494" mass="52517">MSLLSRRLPRRDALFGGLFGGFFFSLAPLFPRALSAAEPVPVVPDGRRDVVVVGSGVAGLCAAIAAREAGAERVTVLEKGPLLGGHSLYSSGSIAVVFPEGVGEFSDSPELFLEDAMRVGSEAGNPEVLLRIAEGSYEALRWLEGMGVVFGRPFVAHNGIRSRSVVMPGNSAGRSYILAIARRAARLGVEIRLNATVTKLRRPYYSGGAWDVLGRSRSGSDFQLSSGAVVLATGGFTANVARRLEINPLLTADVMTTANPYGTVWDGASGDGLDLAEAAGGKILTGFGLQMLPFWGGRLLDYAGGDIYVDLSGRRFVDEAQTWNRVAEHILRLPERKFWVITDSRSYKGATLGLKLINGIVRKAGSVREMASAMRVSAAVLDETLTAYNRAAREGFDPQTGKRVFTQTIETPPFYFGEEHIYVHTTLDGIASDVNANVLDRSGAPVEGLYAAGEVAGGIFGTDRLGGAGLTNCLVMGRRAGAEAARLAKREKTA</sequence>
<dbReference type="Pfam" id="PF00890">
    <property type="entry name" value="FAD_binding_2"/>
    <property type="match status" value="1"/>
</dbReference>
<dbReference type="EMBL" id="AP018786">
    <property type="protein sequence ID" value="BBF22981.1"/>
    <property type="molecule type" value="Genomic_DNA"/>
</dbReference>
<reference evidence="6 7" key="1">
    <citation type="journal article" date="2018" name="Int. J. Syst. Evol. Microbiol.">
        <title>Mesosutterella multiformis gen. nov., sp. nov., a member of the family Sutterellaceae and Sutterella megalosphaeroides sp. nov., isolated from human faeces.</title>
        <authorList>
            <person name="Sakamoto M."/>
            <person name="Ikeyama N."/>
            <person name="Kunihiro T."/>
            <person name="Iino T."/>
            <person name="Yuki M."/>
            <person name="Ohkuma M."/>
        </authorList>
    </citation>
    <scope>NUCLEOTIDE SEQUENCE [LARGE SCALE GENOMIC DNA]</scope>
    <source>
        <strain evidence="6 7">6FBBBH3</strain>
    </source>
</reference>
<dbReference type="OrthoDB" id="9813348at2"/>
<dbReference type="Gene3D" id="3.50.50.60">
    <property type="entry name" value="FAD/NAD(P)-binding domain"/>
    <property type="match status" value="1"/>
</dbReference>
<proteinExistence type="predicted"/>
<feature type="domain" description="FAD-dependent oxidoreductase 2 FAD-binding" evidence="5">
    <location>
        <begin position="49"/>
        <end position="470"/>
    </location>
</feature>
<dbReference type="PANTHER" id="PTHR43400">
    <property type="entry name" value="FUMARATE REDUCTASE"/>
    <property type="match status" value="1"/>
</dbReference>
<dbReference type="Proteomes" id="UP000271003">
    <property type="component" value="Chromosome"/>
</dbReference>
<dbReference type="InterPro" id="IPR003953">
    <property type="entry name" value="FAD-dep_OxRdtase_2_FAD-bd"/>
</dbReference>
<dbReference type="InterPro" id="IPR050315">
    <property type="entry name" value="FAD-oxidoreductase_2"/>
</dbReference>
<protein>
    <recommendedName>
        <fullName evidence="5">FAD-dependent oxidoreductase 2 FAD-binding domain-containing protein</fullName>
    </recommendedName>
</protein>
<dbReference type="Gene3D" id="3.90.700.10">
    <property type="entry name" value="Succinate dehydrogenase/fumarate reductase flavoprotein, catalytic domain"/>
    <property type="match status" value="1"/>
</dbReference>
<dbReference type="AlphaFoldDB" id="A0A2Z6I944"/>
<comment type="cofactor">
    <cofactor evidence="1">
        <name>FAD</name>
        <dbReference type="ChEBI" id="CHEBI:57692"/>
    </cofactor>
</comment>
<dbReference type="PRINTS" id="PR00368">
    <property type="entry name" value="FADPNR"/>
</dbReference>
<evidence type="ECO:0000256" key="1">
    <source>
        <dbReference type="ARBA" id="ARBA00001974"/>
    </source>
</evidence>
<dbReference type="PRINTS" id="PR00411">
    <property type="entry name" value="PNDRDTASEI"/>
</dbReference>
<dbReference type="InterPro" id="IPR036188">
    <property type="entry name" value="FAD/NAD-bd_sf"/>
</dbReference>
<dbReference type="SUPFAM" id="SSF51905">
    <property type="entry name" value="FAD/NAD(P)-binding domain"/>
    <property type="match status" value="1"/>
</dbReference>
<dbReference type="SUPFAM" id="SSF56425">
    <property type="entry name" value="Succinate dehydrogenase/fumarate reductase flavoprotein, catalytic domain"/>
    <property type="match status" value="1"/>
</dbReference>
<dbReference type="RefSeq" id="WP_120176636.1">
    <property type="nucleotide sequence ID" value="NZ_AP018786.1"/>
</dbReference>
<keyword evidence="7" id="KW-1185">Reference proteome</keyword>
<dbReference type="PANTHER" id="PTHR43400:SF7">
    <property type="entry name" value="FAD-DEPENDENT OXIDOREDUCTASE 2 FAD BINDING DOMAIN-CONTAINING PROTEIN"/>
    <property type="match status" value="1"/>
</dbReference>
<name>A0A2Z6I944_9BURK</name>
<gene>
    <name evidence="6" type="ORF">SUTMEG_08720</name>
</gene>
<keyword evidence="4" id="KW-0560">Oxidoreductase</keyword>
<evidence type="ECO:0000313" key="7">
    <source>
        <dbReference type="Proteomes" id="UP000271003"/>
    </source>
</evidence>
<keyword evidence="3" id="KW-0274">FAD</keyword>
<evidence type="ECO:0000256" key="4">
    <source>
        <dbReference type="ARBA" id="ARBA00023002"/>
    </source>
</evidence>